<sequence length="306" mass="33300">MADRPRKTLTPSAAASGVPVGAGPPPVRGRMTRQRPAAAVDAAALPVGAPAALSPRSPTAASPPPDGVRISKLMAARGLCSRRDADEYITRGWVFVDGRRVSELGTRAGPKAVITLDRRAQAQQHSQMTILLHKPMGYVSGQPEPGCTPAVTLIQPERQCRTPDTPAFHPSCLKGLAPAGRLDIDSTGLLVLTQDGRVARRLIGEDSTIDKEYLVRVEGHLDARGLALLNHGLSLDERTLKPAKVEWLNDDQLRFVLREGRKRQIRRMCELVGLRVTGLKRVRIGAVRLADLPLGQWRFLRPDEAF</sequence>
<dbReference type="SUPFAM" id="SSF55120">
    <property type="entry name" value="Pseudouridine synthase"/>
    <property type="match status" value="1"/>
</dbReference>
<evidence type="ECO:0000256" key="1">
    <source>
        <dbReference type="ARBA" id="ARBA00023235"/>
    </source>
</evidence>
<evidence type="ECO:0000256" key="4">
    <source>
        <dbReference type="ARBA" id="ARBA00038922"/>
    </source>
</evidence>
<dbReference type="Pfam" id="PF01479">
    <property type="entry name" value="S4"/>
    <property type="match status" value="1"/>
</dbReference>
<dbReference type="GO" id="GO:0160138">
    <property type="term" value="F:23S rRNA pseudouridine(2604) synthase activity"/>
    <property type="evidence" value="ECO:0007669"/>
    <property type="project" value="UniProtKB-EC"/>
</dbReference>
<dbReference type="Gene3D" id="3.30.70.1560">
    <property type="entry name" value="Alpha-L RNA-binding motif"/>
    <property type="match status" value="1"/>
</dbReference>
<organism evidence="14 15">
    <name type="scientific">Candidatus Accumulibacter aalborgensis</name>
    <dbReference type="NCBI Taxonomy" id="1860102"/>
    <lineage>
        <taxon>Bacteria</taxon>
        <taxon>Pseudomonadati</taxon>
        <taxon>Pseudomonadota</taxon>
        <taxon>Betaproteobacteria</taxon>
        <taxon>Candidatus Accumulibacter</taxon>
    </lineage>
</organism>
<evidence type="ECO:0000256" key="6">
    <source>
        <dbReference type="ARBA" id="ARBA00041420"/>
    </source>
</evidence>
<dbReference type="PANTHER" id="PTHR47683">
    <property type="entry name" value="PSEUDOURIDINE SYNTHASE FAMILY PROTEIN-RELATED"/>
    <property type="match status" value="1"/>
</dbReference>
<dbReference type="STRING" id="1860102.ACCAA_40017"/>
<feature type="region of interest" description="Disordered" evidence="12">
    <location>
        <begin position="1"/>
        <end position="39"/>
    </location>
</feature>
<dbReference type="AlphaFoldDB" id="A0A1A8XRF9"/>
<dbReference type="GO" id="GO:0003723">
    <property type="term" value="F:RNA binding"/>
    <property type="evidence" value="ECO:0007669"/>
    <property type="project" value="UniProtKB-KW"/>
</dbReference>
<evidence type="ECO:0000256" key="11">
    <source>
        <dbReference type="PROSITE-ProRule" id="PRU00182"/>
    </source>
</evidence>
<gene>
    <name evidence="14" type="ORF">ACCAA_40017</name>
</gene>
<dbReference type="PANTHER" id="PTHR47683:SF2">
    <property type="entry name" value="RNA-BINDING S4 DOMAIN-CONTAINING PROTEIN"/>
    <property type="match status" value="1"/>
</dbReference>
<dbReference type="SUPFAM" id="SSF55174">
    <property type="entry name" value="Alpha-L RNA-binding motif"/>
    <property type="match status" value="1"/>
</dbReference>
<feature type="compositionally biased region" description="Low complexity" evidence="12">
    <location>
        <begin position="11"/>
        <end position="21"/>
    </location>
</feature>
<evidence type="ECO:0000256" key="5">
    <source>
        <dbReference type="ARBA" id="ARBA00039989"/>
    </source>
</evidence>
<comment type="catalytic activity">
    <reaction evidence="2">
        <text>uridine(35) in tRNA(Tyr) = pseudouridine(35) in tRNA(Tyr)</text>
        <dbReference type="Rhea" id="RHEA:60556"/>
        <dbReference type="Rhea" id="RHEA-COMP:15607"/>
        <dbReference type="Rhea" id="RHEA-COMP:15608"/>
        <dbReference type="ChEBI" id="CHEBI:65314"/>
        <dbReference type="ChEBI" id="CHEBI:65315"/>
    </reaction>
</comment>
<protein>
    <recommendedName>
        <fullName evidence="5">Dual-specificity RNA pseudouridine synthase RluF</fullName>
        <ecNumber evidence="4">5.4.99.21</ecNumber>
    </recommendedName>
    <alternativeName>
        <fullName evidence="7">23S rRNA pseudouridine(2604) synthase</fullName>
    </alternativeName>
    <alternativeName>
        <fullName evidence="9">Ribosomal large subunit pseudouridine synthase F</fullName>
    </alternativeName>
    <alternativeName>
        <fullName evidence="8">rRNA pseudouridylate synthase F</fullName>
    </alternativeName>
    <alternativeName>
        <fullName evidence="10">rRNA-uridine isomerase F</fullName>
    </alternativeName>
    <alternativeName>
        <fullName evidence="6">tRNA(Tyr) pseudouridine(35) synthase</fullName>
    </alternativeName>
</protein>
<dbReference type="InterPro" id="IPR036986">
    <property type="entry name" value="S4_RNA-bd_sf"/>
</dbReference>
<dbReference type="SMART" id="SM00363">
    <property type="entry name" value="S4"/>
    <property type="match status" value="1"/>
</dbReference>
<dbReference type="RefSeq" id="WP_245754555.1">
    <property type="nucleotide sequence ID" value="NZ_FLQX01000116.1"/>
</dbReference>
<proteinExistence type="predicted"/>
<dbReference type="EC" id="5.4.99.21" evidence="4"/>
<accession>A0A1A8XRF9</accession>
<dbReference type="Pfam" id="PF00849">
    <property type="entry name" value="PseudoU_synth_2"/>
    <property type="match status" value="1"/>
</dbReference>
<evidence type="ECO:0000256" key="8">
    <source>
        <dbReference type="ARBA" id="ARBA00042843"/>
    </source>
</evidence>
<keyword evidence="15" id="KW-1185">Reference proteome</keyword>
<dbReference type="PROSITE" id="PS50889">
    <property type="entry name" value="S4"/>
    <property type="match status" value="1"/>
</dbReference>
<keyword evidence="1" id="KW-0413">Isomerase</keyword>
<reference evidence="14 15" key="1">
    <citation type="submission" date="2016-06" db="EMBL/GenBank/DDBJ databases">
        <authorList>
            <person name="Kjaerup R.B."/>
            <person name="Dalgaard T.S."/>
            <person name="Juul-Madsen H.R."/>
        </authorList>
    </citation>
    <scope>NUCLEOTIDE SEQUENCE [LARGE SCALE GENOMIC DNA]</scope>
    <source>
        <strain evidence="14">3</strain>
    </source>
</reference>
<name>A0A1A8XRF9_9PROT</name>
<evidence type="ECO:0000259" key="13">
    <source>
        <dbReference type="SMART" id="SM00363"/>
    </source>
</evidence>
<dbReference type="GO" id="GO:0000455">
    <property type="term" value="P:enzyme-directed rRNA pseudouridine synthesis"/>
    <property type="evidence" value="ECO:0007669"/>
    <property type="project" value="UniProtKB-ARBA"/>
</dbReference>
<dbReference type="InterPro" id="IPR020103">
    <property type="entry name" value="PsdUridine_synth_cat_dom_sf"/>
</dbReference>
<dbReference type="CDD" id="cd00165">
    <property type="entry name" value="S4"/>
    <property type="match status" value="1"/>
</dbReference>
<evidence type="ECO:0000256" key="7">
    <source>
        <dbReference type="ARBA" id="ARBA00041697"/>
    </source>
</evidence>
<dbReference type="InterPro" id="IPR002942">
    <property type="entry name" value="S4_RNA-bd"/>
</dbReference>
<dbReference type="Proteomes" id="UP000199169">
    <property type="component" value="Unassembled WGS sequence"/>
</dbReference>
<dbReference type="InterPro" id="IPR020094">
    <property type="entry name" value="TruA/RsuA/RluB/E/F_N"/>
</dbReference>
<evidence type="ECO:0000313" key="15">
    <source>
        <dbReference type="Proteomes" id="UP000199169"/>
    </source>
</evidence>
<dbReference type="FunFam" id="3.30.70.1560:FF:000005">
    <property type="entry name" value="RNA pseudouridylate synthase"/>
    <property type="match status" value="1"/>
</dbReference>
<dbReference type="NCBIfam" id="TIGR00093">
    <property type="entry name" value="pseudouridine synthase"/>
    <property type="match status" value="1"/>
</dbReference>
<dbReference type="InterPro" id="IPR006145">
    <property type="entry name" value="PsdUridine_synth_RsuA/RluA"/>
</dbReference>
<dbReference type="InterPro" id="IPR042092">
    <property type="entry name" value="PsdUridine_s_RsuA/RluB/E/F_cat"/>
</dbReference>
<keyword evidence="11" id="KW-0694">RNA-binding</keyword>
<dbReference type="InterPro" id="IPR050343">
    <property type="entry name" value="RsuA_PseudoU_synthase"/>
</dbReference>
<dbReference type="Gene3D" id="3.30.70.580">
    <property type="entry name" value="Pseudouridine synthase I, catalytic domain, N-terminal subdomain"/>
    <property type="match status" value="1"/>
</dbReference>
<comment type="catalytic activity">
    <reaction evidence="3">
        <text>uridine(2604) in 23S rRNA = pseudouridine(2604) in 23S rRNA</text>
        <dbReference type="Rhea" id="RHEA:38875"/>
        <dbReference type="Rhea" id="RHEA-COMP:10093"/>
        <dbReference type="Rhea" id="RHEA-COMP:10094"/>
        <dbReference type="ChEBI" id="CHEBI:65314"/>
        <dbReference type="ChEBI" id="CHEBI:65315"/>
        <dbReference type="EC" id="5.4.99.21"/>
    </reaction>
</comment>
<dbReference type="Gene3D" id="3.10.290.10">
    <property type="entry name" value="RNA-binding S4 domain"/>
    <property type="match status" value="1"/>
</dbReference>
<feature type="domain" description="RNA-binding S4" evidence="13">
    <location>
        <begin position="68"/>
        <end position="125"/>
    </location>
</feature>
<evidence type="ECO:0000256" key="3">
    <source>
        <dbReference type="ARBA" id="ARBA00036535"/>
    </source>
</evidence>
<evidence type="ECO:0000256" key="9">
    <source>
        <dbReference type="ARBA" id="ARBA00042890"/>
    </source>
</evidence>
<dbReference type="InterPro" id="IPR000748">
    <property type="entry name" value="PsdUridine_synth_RsuA/RluB/E/F"/>
</dbReference>
<dbReference type="EMBL" id="FLQX01000116">
    <property type="protein sequence ID" value="SBT07052.1"/>
    <property type="molecule type" value="Genomic_DNA"/>
</dbReference>
<evidence type="ECO:0000313" key="14">
    <source>
        <dbReference type="EMBL" id="SBT07052.1"/>
    </source>
</evidence>
<evidence type="ECO:0000256" key="12">
    <source>
        <dbReference type="SAM" id="MobiDB-lite"/>
    </source>
</evidence>
<evidence type="ECO:0000256" key="10">
    <source>
        <dbReference type="ARBA" id="ARBA00043147"/>
    </source>
</evidence>
<evidence type="ECO:0000256" key="2">
    <source>
        <dbReference type="ARBA" id="ARBA00036390"/>
    </source>
</evidence>